<dbReference type="PANTHER" id="PTHR11735:SF11">
    <property type="entry name" value="TRNA THREONYLCARBAMOYLADENOSINE BIOSYNTHESIS PROTEIN TSAB"/>
    <property type="match status" value="1"/>
</dbReference>
<keyword evidence="2" id="KW-0645">Protease</keyword>
<sequence>MRVLGIDSATLVCSVALVSEEKTLAEYNLQVKKTHSERLLPLIAAMLRDTGLKPADLDGVAVAAGPGSFTGVRIGMVTAKSLGQALAVPLAGVSTLQALAAQHPHFPGVVCPILDARRDQVYNAVFLPGELPEHIQKERALALGELLAELKDGEKDVLFVGDAVPLHRETIADALGRRACFMPPESSVCRAAAVARLGLKELQAGGGRTWRDLEPQYVRRSEAEVKYLARKKQGGTGLDCDN</sequence>
<dbReference type="Pfam" id="PF00814">
    <property type="entry name" value="TsaD"/>
    <property type="match status" value="1"/>
</dbReference>
<accession>C0GCU7</accession>
<dbReference type="STRING" id="555088.DealDRAFT_0306"/>
<comment type="caution">
    <text evidence="2">The sequence shown here is derived from an EMBL/GenBank/DDBJ whole genome shotgun (WGS) entry which is preliminary data.</text>
</comment>
<evidence type="ECO:0000313" key="3">
    <source>
        <dbReference type="Proteomes" id="UP000006443"/>
    </source>
</evidence>
<dbReference type="EMBL" id="ACJM01000001">
    <property type="protein sequence ID" value="EEG79032.1"/>
    <property type="molecule type" value="Genomic_DNA"/>
</dbReference>
<evidence type="ECO:0000313" key="2">
    <source>
        <dbReference type="EMBL" id="EEG79032.1"/>
    </source>
</evidence>
<dbReference type="GO" id="GO:0005829">
    <property type="term" value="C:cytosol"/>
    <property type="evidence" value="ECO:0007669"/>
    <property type="project" value="TreeGrafter"/>
</dbReference>
<dbReference type="GO" id="GO:0008233">
    <property type="term" value="F:peptidase activity"/>
    <property type="evidence" value="ECO:0007669"/>
    <property type="project" value="UniProtKB-KW"/>
</dbReference>
<dbReference type="AlphaFoldDB" id="C0GCU7"/>
<dbReference type="SUPFAM" id="SSF53067">
    <property type="entry name" value="Actin-like ATPase domain"/>
    <property type="match status" value="2"/>
</dbReference>
<dbReference type="InterPro" id="IPR000905">
    <property type="entry name" value="Gcp-like_dom"/>
</dbReference>
<dbReference type="PANTHER" id="PTHR11735">
    <property type="entry name" value="TRNA N6-ADENOSINE THREONYLCARBAMOYLTRANSFERASE"/>
    <property type="match status" value="1"/>
</dbReference>
<keyword evidence="3" id="KW-1185">Reference proteome</keyword>
<gene>
    <name evidence="2" type="ORF">DealDRAFT_0306</name>
</gene>
<dbReference type="Gene3D" id="3.30.420.40">
    <property type="match status" value="2"/>
</dbReference>
<dbReference type="NCBIfam" id="TIGR03725">
    <property type="entry name" value="T6A_YeaZ"/>
    <property type="match status" value="1"/>
</dbReference>
<dbReference type="OrthoDB" id="9784166at2"/>
<protein>
    <submittedName>
        <fullName evidence="2">Peptidase M22 glycoprotease</fullName>
    </submittedName>
</protein>
<dbReference type="RefSeq" id="WP_008514189.1">
    <property type="nucleotide sequence ID" value="NZ_ACJM01000001.1"/>
</dbReference>
<dbReference type="InterPro" id="IPR022496">
    <property type="entry name" value="T6A_TsaB"/>
</dbReference>
<name>C0GCU7_DETAL</name>
<dbReference type="Proteomes" id="UP000006443">
    <property type="component" value="Unassembled WGS sequence"/>
</dbReference>
<dbReference type="GO" id="GO:0002949">
    <property type="term" value="P:tRNA threonylcarbamoyladenosine modification"/>
    <property type="evidence" value="ECO:0007669"/>
    <property type="project" value="InterPro"/>
</dbReference>
<reference evidence="2 3" key="1">
    <citation type="submission" date="2009-02" db="EMBL/GenBank/DDBJ databases">
        <title>Sequencing of the draft genome and assembly of Dethiobacter alkaliphilus AHT 1.</title>
        <authorList>
            <consortium name="US DOE Joint Genome Institute (JGI-PGF)"/>
            <person name="Lucas S."/>
            <person name="Copeland A."/>
            <person name="Lapidus A."/>
            <person name="Glavina del Rio T."/>
            <person name="Dalin E."/>
            <person name="Tice H."/>
            <person name="Bruce D."/>
            <person name="Goodwin L."/>
            <person name="Pitluck S."/>
            <person name="Larimer F."/>
            <person name="Land M.L."/>
            <person name="Hauser L."/>
            <person name="Muyzer G."/>
        </authorList>
    </citation>
    <scope>NUCLEOTIDE SEQUENCE [LARGE SCALE GENOMIC DNA]</scope>
    <source>
        <strain evidence="2 3">AHT 1</strain>
    </source>
</reference>
<dbReference type="GO" id="GO:0006508">
    <property type="term" value="P:proteolysis"/>
    <property type="evidence" value="ECO:0007669"/>
    <property type="project" value="UniProtKB-KW"/>
</dbReference>
<evidence type="ECO:0000259" key="1">
    <source>
        <dbReference type="Pfam" id="PF00814"/>
    </source>
</evidence>
<proteinExistence type="predicted"/>
<dbReference type="CDD" id="cd24032">
    <property type="entry name" value="ASKHA_NBD_TsaB"/>
    <property type="match status" value="1"/>
</dbReference>
<dbReference type="eggNOG" id="COG1214">
    <property type="taxonomic scope" value="Bacteria"/>
</dbReference>
<feature type="domain" description="Gcp-like" evidence="1">
    <location>
        <begin position="31"/>
        <end position="226"/>
    </location>
</feature>
<keyword evidence="2" id="KW-0378">Hydrolase</keyword>
<organism evidence="2 3">
    <name type="scientific">Dethiobacter alkaliphilus AHT 1</name>
    <dbReference type="NCBI Taxonomy" id="555088"/>
    <lineage>
        <taxon>Bacteria</taxon>
        <taxon>Bacillati</taxon>
        <taxon>Bacillota</taxon>
        <taxon>Dethiobacteria</taxon>
        <taxon>Dethiobacterales</taxon>
        <taxon>Dethiobacteraceae</taxon>
        <taxon>Dethiobacter</taxon>
    </lineage>
</organism>
<dbReference type="InterPro" id="IPR043129">
    <property type="entry name" value="ATPase_NBD"/>
</dbReference>